<organism evidence="1 2">
    <name type="scientific">Racocetra fulgida</name>
    <dbReference type="NCBI Taxonomy" id="60492"/>
    <lineage>
        <taxon>Eukaryota</taxon>
        <taxon>Fungi</taxon>
        <taxon>Fungi incertae sedis</taxon>
        <taxon>Mucoromycota</taxon>
        <taxon>Glomeromycotina</taxon>
        <taxon>Glomeromycetes</taxon>
        <taxon>Diversisporales</taxon>
        <taxon>Gigasporaceae</taxon>
        <taxon>Racocetra</taxon>
    </lineage>
</organism>
<sequence length="206" mass="25023">TESQNSPWRKIHPTFTIKTFWTFGKYGSGTYKNKLYNRIRKVSINDIDYFEVETQKPGITFLLDIKNFHLLQKYTWFCFKRKINSTYYIRTGNIKKKESYFHRFIKSEWKMIDHINRNGLDNRECNLRETNPKLNRLNCKLRIDNSSGYNGISYYKSNHVWRFGWVEHKKRKSKCFKITKTRTFEEAKQLAIEYKLEHDKKTGNMN</sequence>
<evidence type="ECO:0000313" key="1">
    <source>
        <dbReference type="EMBL" id="CAG8809872.1"/>
    </source>
</evidence>
<dbReference type="AlphaFoldDB" id="A0A9N9K4K2"/>
<dbReference type="Gene3D" id="1.20.5.2050">
    <property type="match status" value="1"/>
</dbReference>
<evidence type="ECO:0000313" key="2">
    <source>
        <dbReference type="Proteomes" id="UP000789396"/>
    </source>
</evidence>
<protein>
    <submittedName>
        <fullName evidence="1">8188_t:CDS:1</fullName>
    </submittedName>
</protein>
<reference evidence="1" key="1">
    <citation type="submission" date="2021-06" db="EMBL/GenBank/DDBJ databases">
        <authorList>
            <person name="Kallberg Y."/>
            <person name="Tangrot J."/>
            <person name="Rosling A."/>
        </authorList>
    </citation>
    <scope>NUCLEOTIDE SEQUENCE</scope>
    <source>
        <strain evidence="1">IN212</strain>
    </source>
</reference>
<keyword evidence="2" id="KW-1185">Reference proteome</keyword>
<proteinExistence type="predicted"/>
<comment type="caution">
    <text evidence="1">The sequence shown here is derived from an EMBL/GenBank/DDBJ whole genome shotgun (WGS) entry which is preliminary data.</text>
</comment>
<feature type="non-terminal residue" evidence="1">
    <location>
        <position position="206"/>
    </location>
</feature>
<feature type="non-terminal residue" evidence="1">
    <location>
        <position position="1"/>
    </location>
</feature>
<dbReference type="EMBL" id="CAJVPZ010083337">
    <property type="protein sequence ID" value="CAG8809872.1"/>
    <property type="molecule type" value="Genomic_DNA"/>
</dbReference>
<name>A0A9N9K4K2_9GLOM</name>
<gene>
    <name evidence="1" type="ORF">RFULGI_LOCUS18641</name>
</gene>
<accession>A0A9N9K4K2</accession>
<dbReference type="Proteomes" id="UP000789396">
    <property type="component" value="Unassembled WGS sequence"/>
</dbReference>
<dbReference type="InterPro" id="IPR044925">
    <property type="entry name" value="His-Me_finger_sf"/>
</dbReference>
<dbReference type="SUPFAM" id="SSF54060">
    <property type="entry name" value="His-Me finger endonucleases"/>
    <property type="match status" value="1"/>
</dbReference>